<accession>A0AAN5I6Y8</accession>
<dbReference type="AlphaFoldDB" id="A0AAN5I6Y8"/>
<name>A0AAN5I6Y8_9BILA</name>
<dbReference type="Proteomes" id="UP001328107">
    <property type="component" value="Unassembled WGS sequence"/>
</dbReference>
<evidence type="ECO:0000313" key="1">
    <source>
        <dbReference type="EMBL" id="GMR54688.1"/>
    </source>
</evidence>
<protein>
    <submittedName>
        <fullName evidence="1">Uncharacterized protein</fullName>
    </submittedName>
</protein>
<keyword evidence="2" id="KW-1185">Reference proteome</keyword>
<proteinExistence type="predicted"/>
<evidence type="ECO:0000313" key="2">
    <source>
        <dbReference type="Proteomes" id="UP001328107"/>
    </source>
</evidence>
<organism evidence="1 2">
    <name type="scientific">Pristionchus mayeri</name>
    <dbReference type="NCBI Taxonomy" id="1317129"/>
    <lineage>
        <taxon>Eukaryota</taxon>
        <taxon>Metazoa</taxon>
        <taxon>Ecdysozoa</taxon>
        <taxon>Nematoda</taxon>
        <taxon>Chromadorea</taxon>
        <taxon>Rhabditida</taxon>
        <taxon>Rhabditina</taxon>
        <taxon>Diplogasteromorpha</taxon>
        <taxon>Diplogasteroidea</taxon>
        <taxon>Neodiplogasteridae</taxon>
        <taxon>Pristionchus</taxon>
    </lineage>
</organism>
<comment type="caution">
    <text evidence="1">The sequence shown here is derived from an EMBL/GenBank/DDBJ whole genome shotgun (WGS) entry which is preliminary data.</text>
</comment>
<sequence>NTRVVNYEQSETGHLLGGDVKMAFEENCLHVTRETIVDGRILDCLEIRSALEVRKTVLLESEQIVVIGDSELLRVGNEAR</sequence>
<dbReference type="EMBL" id="BTRK01000005">
    <property type="protein sequence ID" value="GMR54688.1"/>
    <property type="molecule type" value="Genomic_DNA"/>
</dbReference>
<gene>
    <name evidence="1" type="ORF">PMAYCL1PPCAC_24883</name>
</gene>
<feature type="non-terminal residue" evidence="1">
    <location>
        <position position="1"/>
    </location>
</feature>
<reference evidence="2" key="1">
    <citation type="submission" date="2022-10" db="EMBL/GenBank/DDBJ databases">
        <title>Genome assembly of Pristionchus species.</title>
        <authorList>
            <person name="Yoshida K."/>
            <person name="Sommer R.J."/>
        </authorList>
    </citation>
    <scope>NUCLEOTIDE SEQUENCE [LARGE SCALE GENOMIC DNA]</scope>
    <source>
        <strain evidence="2">RS5460</strain>
    </source>
</reference>